<reference evidence="4" key="1">
    <citation type="submission" date="2025-08" db="UniProtKB">
        <authorList>
            <consortium name="RefSeq"/>
        </authorList>
    </citation>
    <scope>IDENTIFICATION</scope>
    <source>
        <tissue evidence="4">Muscle</tissue>
    </source>
</reference>
<dbReference type="RefSeq" id="XP_013776292.1">
    <property type="nucleotide sequence ID" value="XM_013920838.2"/>
</dbReference>
<feature type="compositionally biased region" description="Polar residues" evidence="1">
    <location>
        <begin position="1"/>
        <end position="19"/>
    </location>
</feature>
<dbReference type="InterPro" id="IPR029201">
    <property type="entry name" value="Jiraiya"/>
</dbReference>
<evidence type="ECO:0000256" key="1">
    <source>
        <dbReference type="SAM" id="MobiDB-lite"/>
    </source>
</evidence>
<proteinExistence type="predicted"/>
<evidence type="ECO:0000313" key="4">
    <source>
        <dbReference type="RefSeq" id="XP_013776292.1"/>
    </source>
</evidence>
<evidence type="ECO:0000313" key="3">
    <source>
        <dbReference type="Proteomes" id="UP000694941"/>
    </source>
</evidence>
<feature type="transmembrane region" description="Helical" evidence="2">
    <location>
        <begin position="225"/>
        <end position="245"/>
    </location>
</feature>
<dbReference type="Proteomes" id="UP000694941">
    <property type="component" value="Unplaced"/>
</dbReference>
<keyword evidence="2" id="KW-0812">Transmembrane</keyword>
<dbReference type="GeneID" id="106461053"/>
<feature type="transmembrane region" description="Helical" evidence="2">
    <location>
        <begin position="193"/>
        <end position="219"/>
    </location>
</feature>
<evidence type="ECO:0000256" key="2">
    <source>
        <dbReference type="SAM" id="Phobius"/>
    </source>
</evidence>
<keyword evidence="2" id="KW-0472">Membrane</keyword>
<feature type="transmembrane region" description="Helical" evidence="2">
    <location>
        <begin position="139"/>
        <end position="172"/>
    </location>
</feature>
<feature type="transmembrane region" description="Helical" evidence="2">
    <location>
        <begin position="98"/>
        <end position="119"/>
    </location>
</feature>
<sequence>MSTSLSVDASTTPNSSSYKMNGGVSPRSNLNLKSLSGSKPSVIRLSPTDFINSDNGPEKPLLNLFQGSIQPVSQLFFSSKPPPKPTIPLQEKGTYQTLAALALVCLLSLLMSFLATLFLDKLGSFTYDFLDGVIRTNEYVLVYQVSVALSTLTISLNVCCVFICCLQFLFTIKLLKTSQEVDRTASYLRRTSLTRTIAIGGFFISIPVFCTGIILFTFICFHESPAIVTSVVIGLCIMFCGAASIHNMYLWQGISSGCQPSTRKLHESGLGPDLTAHVNELSTLV</sequence>
<gene>
    <name evidence="4" type="primary">LOC106461053</name>
</gene>
<dbReference type="Pfam" id="PF15038">
    <property type="entry name" value="Jiraiya"/>
    <property type="match status" value="1"/>
</dbReference>
<keyword evidence="2" id="KW-1133">Transmembrane helix</keyword>
<dbReference type="PANTHER" id="PTHR39947">
    <property type="entry name" value="IP19862P"/>
    <property type="match status" value="1"/>
</dbReference>
<accession>A0ABM1B7C9</accession>
<protein>
    <submittedName>
        <fullName evidence="4">Uncharacterized protein LOC106461053</fullName>
    </submittedName>
</protein>
<name>A0ABM1B7C9_LIMPO</name>
<keyword evidence="3" id="KW-1185">Reference proteome</keyword>
<organism evidence="3 4">
    <name type="scientific">Limulus polyphemus</name>
    <name type="common">Atlantic horseshoe crab</name>
    <dbReference type="NCBI Taxonomy" id="6850"/>
    <lineage>
        <taxon>Eukaryota</taxon>
        <taxon>Metazoa</taxon>
        <taxon>Ecdysozoa</taxon>
        <taxon>Arthropoda</taxon>
        <taxon>Chelicerata</taxon>
        <taxon>Merostomata</taxon>
        <taxon>Xiphosura</taxon>
        <taxon>Limulidae</taxon>
        <taxon>Limulus</taxon>
    </lineage>
</organism>
<feature type="region of interest" description="Disordered" evidence="1">
    <location>
        <begin position="1"/>
        <end position="35"/>
    </location>
</feature>
<dbReference type="PANTHER" id="PTHR39947:SF1">
    <property type="entry name" value="IP19862P"/>
    <property type="match status" value="1"/>
</dbReference>